<evidence type="ECO:0000259" key="4">
    <source>
        <dbReference type="PROSITE" id="PS51084"/>
    </source>
</evidence>
<dbReference type="PRINTS" id="PR00332">
    <property type="entry name" value="HISTRIAD"/>
</dbReference>
<dbReference type="InterPro" id="IPR011146">
    <property type="entry name" value="HIT-like"/>
</dbReference>
<name>A0A2S7JZL5_9PROT</name>
<dbReference type="GO" id="GO:0003824">
    <property type="term" value="F:catalytic activity"/>
    <property type="evidence" value="ECO:0007669"/>
    <property type="project" value="InterPro"/>
</dbReference>
<dbReference type="EMBL" id="PJCH01000017">
    <property type="protein sequence ID" value="PQA85694.1"/>
    <property type="molecule type" value="Genomic_DNA"/>
</dbReference>
<dbReference type="CDD" id="cd01277">
    <property type="entry name" value="HINT_subgroup"/>
    <property type="match status" value="1"/>
</dbReference>
<proteinExistence type="predicted"/>
<dbReference type="InterPro" id="IPR036265">
    <property type="entry name" value="HIT-like_sf"/>
</dbReference>
<feature type="domain" description="HIT" evidence="4">
    <location>
        <begin position="12"/>
        <end position="120"/>
    </location>
</feature>
<evidence type="ECO:0000313" key="6">
    <source>
        <dbReference type="Proteomes" id="UP000239504"/>
    </source>
</evidence>
<dbReference type="Gene3D" id="3.30.428.10">
    <property type="entry name" value="HIT-like"/>
    <property type="match status" value="1"/>
</dbReference>
<organism evidence="5 6">
    <name type="scientific">Hyphococcus luteus</name>
    <dbReference type="NCBI Taxonomy" id="2058213"/>
    <lineage>
        <taxon>Bacteria</taxon>
        <taxon>Pseudomonadati</taxon>
        <taxon>Pseudomonadota</taxon>
        <taxon>Alphaproteobacteria</taxon>
        <taxon>Parvularculales</taxon>
        <taxon>Parvularculaceae</taxon>
        <taxon>Hyphococcus</taxon>
    </lineage>
</organism>
<dbReference type="SUPFAM" id="SSF54197">
    <property type="entry name" value="HIT-like"/>
    <property type="match status" value="1"/>
</dbReference>
<dbReference type="Pfam" id="PF01230">
    <property type="entry name" value="HIT"/>
    <property type="match status" value="1"/>
</dbReference>
<sequence>MSLQQPYDPDNIFAKIIRGEMPCVKLMETDNVLAFMDVFPQSKGHCLVIHKKSKAVNILDVEPEALNELIGATQTLARAVEKALEPDGIRVMQFSGARAGQTIFHLHFHVLPVYEGVVVAAHASGKPANAEELEPIADKIRKALG</sequence>
<evidence type="ECO:0000256" key="1">
    <source>
        <dbReference type="PIRSR" id="PIRSR601310-1"/>
    </source>
</evidence>
<feature type="active site" description="Tele-AMP-histidine intermediate" evidence="1">
    <location>
        <position position="107"/>
    </location>
</feature>
<dbReference type="OrthoDB" id="9784774at2"/>
<accession>A0A2S7JZL5</accession>
<evidence type="ECO:0000256" key="2">
    <source>
        <dbReference type="PIRSR" id="PIRSR601310-3"/>
    </source>
</evidence>
<dbReference type="RefSeq" id="WP_104832333.1">
    <property type="nucleotide sequence ID" value="NZ_PJCH01000017.1"/>
</dbReference>
<reference evidence="5 6" key="1">
    <citation type="submission" date="2017-12" db="EMBL/GenBank/DDBJ databases">
        <authorList>
            <person name="Hurst M.R.H."/>
        </authorList>
    </citation>
    <scope>NUCLEOTIDE SEQUENCE [LARGE SCALE GENOMIC DNA]</scope>
    <source>
        <strain evidence="5 6">SY-3-19</strain>
    </source>
</reference>
<dbReference type="AlphaFoldDB" id="A0A2S7JZL5"/>
<evidence type="ECO:0000313" key="5">
    <source>
        <dbReference type="EMBL" id="PQA85694.1"/>
    </source>
</evidence>
<dbReference type="PANTHER" id="PTHR46648:SF1">
    <property type="entry name" value="ADENOSINE 5'-MONOPHOSPHORAMIDASE HNT1"/>
    <property type="match status" value="1"/>
</dbReference>
<protein>
    <submittedName>
        <fullName evidence="5">HIT family protein</fullName>
    </submittedName>
</protein>
<comment type="caution">
    <text evidence="5">The sequence shown here is derived from an EMBL/GenBank/DDBJ whole genome shotgun (WGS) entry which is preliminary data.</text>
</comment>
<dbReference type="InterPro" id="IPR039384">
    <property type="entry name" value="HINT"/>
</dbReference>
<dbReference type="PANTHER" id="PTHR46648">
    <property type="entry name" value="HIT FAMILY PROTEIN 1"/>
    <property type="match status" value="1"/>
</dbReference>
<evidence type="ECO:0000256" key="3">
    <source>
        <dbReference type="PROSITE-ProRule" id="PRU00464"/>
    </source>
</evidence>
<gene>
    <name evidence="5" type="ORF">CW354_22470</name>
</gene>
<dbReference type="GO" id="GO:0009117">
    <property type="term" value="P:nucleotide metabolic process"/>
    <property type="evidence" value="ECO:0007669"/>
    <property type="project" value="TreeGrafter"/>
</dbReference>
<feature type="short sequence motif" description="Histidine triad motif" evidence="2 3">
    <location>
        <begin position="105"/>
        <end position="109"/>
    </location>
</feature>
<dbReference type="Proteomes" id="UP000239504">
    <property type="component" value="Unassembled WGS sequence"/>
</dbReference>
<keyword evidence="6" id="KW-1185">Reference proteome</keyword>
<dbReference type="PROSITE" id="PS51084">
    <property type="entry name" value="HIT_2"/>
    <property type="match status" value="1"/>
</dbReference>
<dbReference type="InterPro" id="IPR001310">
    <property type="entry name" value="Histidine_triad_HIT"/>
</dbReference>